<dbReference type="SUPFAM" id="SSF55729">
    <property type="entry name" value="Acyl-CoA N-acyltransferases (Nat)"/>
    <property type="match status" value="1"/>
</dbReference>
<name>A0ABT6FYA7_9FLAO</name>
<dbReference type="RefSeq" id="WP_278004234.1">
    <property type="nucleotide sequence ID" value="NZ_JARSBN010000001.1"/>
</dbReference>
<dbReference type="PANTHER" id="PTHR36174:SF1">
    <property type="entry name" value="LIPID II:GLYCINE GLYCYLTRANSFERASE"/>
    <property type="match status" value="1"/>
</dbReference>
<reference evidence="2 3" key="1">
    <citation type="submission" date="2023-03" db="EMBL/GenBank/DDBJ databases">
        <title>Strain YYF002 represents a novel species in the genus Winogradskyella isolated from seawater.</title>
        <authorList>
            <person name="Fu Z.-Y."/>
        </authorList>
    </citation>
    <scope>NUCLEOTIDE SEQUENCE [LARGE SCALE GENOMIC DNA]</scope>
    <source>
        <strain evidence="2 3">YYF002</strain>
    </source>
</reference>
<organism evidence="2 3">
    <name type="scientific">Winogradskyella marincola</name>
    <dbReference type="NCBI Taxonomy" id="3037795"/>
    <lineage>
        <taxon>Bacteria</taxon>
        <taxon>Pseudomonadati</taxon>
        <taxon>Bacteroidota</taxon>
        <taxon>Flavobacteriia</taxon>
        <taxon>Flavobacteriales</taxon>
        <taxon>Flavobacteriaceae</taxon>
        <taxon>Winogradskyella</taxon>
    </lineage>
</organism>
<gene>
    <name evidence="2" type="ORF">P7122_02715</name>
</gene>
<dbReference type="InterPro" id="IPR016181">
    <property type="entry name" value="Acyl_CoA_acyltransferase"/>
</dbReference>
<dbReference type="EMBL" id="JARSBN010000001">
    <property type="protein sequence ID" value="MDG4714770.1"/>
    <property type="molecule type" value="Genomic_DNA"/>
</dbReference>
<dbReference type="GO" id="GO:0016746">
    <property type="term" value="F:acyltransferase activity"/>
    <property type="evidence" value="ECO:0007669"/>
    <property type="project" value="UniProtKB-KW"/>
</dbReference>
<feature type="domain" description="BioF2-like acetyltransferase" evidence="1">
    <location>
        <begin position="193"/>
        <end position="271"/>
    </location>
</feature>
<keyword evidence="3" id="KW-1185">Reference proteome</keyword>
<dbReference type="Pfam" id="PF13480">
    <property type="entry name" value="Acetyltransf_6"/>
    <property type="match status" value="1"/>
</dbReference>
<evidence type="ECO:0000259" key="1">
    <source>
        <dbReference type="Pfam" id="PF13480"/>
    </source>
</evidence>
<dbReference type="PANTHER" id="PTHR36174">
    <property type="entry name" value="LIPID II:GLYCINE GLYCYLTRANSFERASE"/>
    <property type="match status" value="1"/>
</dbReference>
<sequence length="325" mass="37531">MIEISNSEDFFRYQKQLKVVPFTQSEAWYAMAVAKGATARFFIDAKTNTSIAIWGVESKVPLFNSIIFRVSGEARTAELDEKTVQAFYNTLASLFKAIEIDSNTKYNVEMEVGLRRAGYKRPIGVFSCPLTLENNLVAEQSRNRRWKRSVKLAQKANLVVKEVSNPDNTHINDFVAMFQEMSKTKEMTHVVSYEEISSLLAHNSIKLYAIATPKKEVLAYRIVQVHNDYAYDVFAANSNKSRDCKGATYLLMEELFKSLKEEGVRYFDFGRIPPSNHSTDKIYEFKIGARGEKVQYNGEWANYKSLTIEILVFFYKYFKLKKQRY</sequence>
<evidence type="ECO:0000313" key="3">
    <source>
        <dbReference type="Proteomes" id="UP001529085"/>
    </source>
</evidence>
<keyword evidence="2" id="KW-0012">Acyltransferase</keyword>
<accession>A0ABT6FYA7</accession>
<keyword evidence="2" id="KW-0808">Transferase</keyword>
<dbReference type="InterPro" id="IPR038740">
    <property type="entry name" value="BioF2-like_GNAT_dom"/>
</dbReference>
<dbReference type="InterPro" id="IPR050644">
    <property type="entry name" value="PG_Glycine_Bridge_Synth"/>
</dbReference>
<dbReference type="Proteomes" id="UP001529085">
    <property type="component" value="Unassembled WGS sequence"/>
</dbReference>
<comment type="caution">
    <text evidence="2">The sequence shown here is derived from an EMBL/GenBank/DDBJ whole genome shotgun (WGS) entry which is preliminary data.</text>
</comment>
<dbReference type="Gene3D" id="3.40.630.30">
    <property type="match status" value="1"/>
</dbReference>
<dbReference type="EC" id="2.3.1.-" evidence="2"/>
<proteinExistence type="predicted"/>
<protein>
    <submittedName>
        <fullName evidence="2">GNAT family N-acetyltransferase</fullName>
        <ecNumber evidence="2">2.3.1.-</ecNumber>
    </submittedName>
</protein>
<evidence type="ECO:0000313" key="2">
    <source>
        <dbReference type="EMBL" id="MDG4714770.1"/>
    </source>
</evidence>